<dbReference type="Proteomes" id="UP000030645">
    <property type="component" value="Unassembled WGS sequence"/>
</dbReference>
<sequence>MKLTIKVAAANNQVRSRLLLRPPALIGGSEVPQGKSSAAWCSGKFLACDEFLLQIVINCSSNFLDMDTHDSRGQNIVAQTENSLGEGSFSIYQVALRVQVGEQDSNMLEYLTGSQLDQATIDHLLIPSPTEKKCIYDVNMILKLVKSFLVIKGNCHLLLSRLNKVGRLIDSFLVEVALDSHMKLSKFSELVMILPDCARESHDRSYQAMDIYFEVHIDLCEEEKIKVCCALNYEKLPTEALKHLARNRSSFKNFGETFHGT</sequence>
<dbReference type="Pfam" id="PF03000">
    <property type="entry name" value="NPH3"/>
    <property type="match status" value="1"/>
</dbReference>
<evidence type="ECO:0000256" key="1">
    <source>
        <dbReference type="ARBA" id="ARBA00022786"/>
    </source>
</evidence>
<organism evidence="4 5">
    <name type="scientific">Morus notabilis</name>
    <dbReference type="NCBI Taxonomy" id="981085"/>
    <lineage>
        <taxon>Eukaryota</taxon>
        <taxon>Viridiplantae</taxon>
        <taxon>Streptophyta</taxon>
        <taxon>Embryophyta</taxon>
        <taxon>Tracheophyta</taxon>
        <taxon>Spermatophyta</taxon>
        <taxon>Magnoliopsida</taxon>
        <taxon>eudicotyledons</taxon>
        <taxon>Gunneridae</taxon>
        <taxon>Pentapetalae</taxon>
        <taxon>rosids</taxon>
        <taxon>fabids</taxon>
        <taxon>Rosales</taxon>
        <taxon>Moraceae</taxon>
        <taxon>Moreae</taxon>
        <taxon>Morus</taxon>
    </lineage>
</organism>
<dbReference type="EMBL" id="KE344404">
    <property type="protein sequence ID" value="EXB61346.1"/>
    <property type="molecule type" value="Genomic_DNA"/>
</dbReference>
<dbReference type="PANTHER" id="PTHR32370">
    <property type="entry name" value="OS12G0117600 PROTEIN"/>
    <property type="match status" value="1"/>
</dbReference>
<evidence type="ECO:0000259" key="3">
    <source>
        <dbReference type="PROSITE" id="PS51649"/>
    </source>
</evidence>
<feature type="domain" description="NPH3" evidence="3">
    <location>
        <begin position="89"/>
        <end position="261"/>
    </location>
</feature>
<dbReference type="InterPro" id="IPR027356">
    <property type="entry name" value="NPH3_dom"/>
</dbReference>
<dbReference type="PROSITE" id="PS51649">
    <property type="entry name" value="NPH3"/>
    <property type="match status" value="1"/>
</dbReference>
<gene>
    <name evidence="4" type="ORF">L484_006433</name>
</gene>
<reference evidence="5" key="1">
    <citation type="submission" date="2013-01" db="EMBL/GenBank/DDBJ databases">
        <title>Draft Genome Sequence of a Mulberry Tree, Morus notabilis C.K. Schneid.</title>
        <authorList>
            <person name="He N."/>
            <person name="Zhao S."/>
        </authorList>
    </citation>
    <scope>NUCLEOTIDE SEQUENCE</scope>
</reference>
<dbReference type="InterPro" id="IPR043454">
    <property type="entry name" value="NPH3/RPT2-like"/>
</dbReference>
<proteinExistence type="inferred from homology"/>
<name>W9QZQ4_9ROSA</name>
<evidence type="ECO:0000313" key="4">
    <source>
        <dbReference type="EMBL" id="EXB61346.1"/>
    </source>
</evidence>
<evidence type="ECO:0000256" key="2">
    <source>
        <dbReference type="PROSITE-ProRule" id="PRU00982"/>
    </source>
</evidence>
<keyword evidence="5" id="KW-1185">Reference proteome</keyword>
<dbReference type="AlphaFoldDB" id="W9QZQ4"/>
<dbReference type="UniPathway" id="UPA00143"/>
<evidence type="ECO:0000313" key="5">
    <source>
        <dbReference type="Proteomes" id="UP000030645"/>
    </source>
</evidence>
<accession>W9QZQ4</accession>
<keyword evidence="1" id="KW-0833">Ubl conjugation pathway</keyword>
<dbReference type="GO" id="GO:0016567">
    <property type="term" value="P:protein ubiquitination"/>
    <property type="evidence" value="ECO:0007669"/>
    <property type="project" value="UniProtKB-UniPathway"/>
</dbReference>
<dbReference type="STRING" id="981085.W9QZQ4"/>
<protein>
    <submittedName>
        <fullName evidence="4">BTB/POZ domain-containing protein</fullName>
    </submittedName>
</protein>
<comment type="similarity">
    <text evidence="2">Belongs to the NPH3 family.</text>
</comment>